<dbReference type="PANTHER" id="PTHR33372:SF2">
    <property type="entry name" value="PROTEIN CHAPERONE-LIKE PROTEIN OF POR1, CHLOROPLASTIC"/>
    <property type="match status" value="1"/>
</dbReference>
<name>A0ABV0JUY7_9CYAN</name>
<reference evidence="2 3" key="1">
    <citation type="submission" date="2022-04" db="EMBL/GenBank/DDBJ databases">
        <title>Positive selection, recombination, and allopatry shape intraspecific diversity of widespread and dominant cyanobacteria.</title>
        <authorList>
            <person name="Wei J."/>
            <person name="Shu W."/>
            <person name="Hu C."/>
        </authorList>
    </citation>
    <scope>NUCLEOTIDE SEQUENCE [LARGE SCALE GENOMIC DNA]</scope>
    <source>
        <strain evidence="2 3">GB2-A5</strain>
    </source>
</reference>
<evidence type="ECO:0000256" key="1">
    <source>
        <dbReference type="SAM" id="Phobius"/>
    </source>
</evidence>
<keyword evidence="3" id="KW-1185">Reference proteome</keyword>
<dbReference type="PANTHER" id="PTHR33372">
    <property type="match status" value="1"/>
</dbReference>
<keyword evidence="1" id="KW-1133">Transmembrane helix</keyword>
<comment type="caution">
    <text evidence="2">The sequence shown here is derived from an EMBL/GenBank/DDBJ whole genome shotgun (WGS) entry which is preliminary data.</text>
</comment>
<dbReference type="Proteomes" id="UP001442494">
    <property type="component" value="Unassembled WGS sequence"/>
</dbReference>
<feature type="transmembrane region" description="Helical" evidence="1">
    <location>
        <begin position="105"/>
        <end position="122"/>
    </location>
</feature>
<evidence type="ECO:0000313" key="2">
    <source>
        <dbReference type="EMBL" id="MEP0867280.1"/>
    </source>
</evidence>
<proteinExistence type="predicted"/>
<dbReference type="Pfam" id="PF11833">
    <property type="entry name" value="CPP1-like"/>
    <property type="match status" value="1"/>
</dbReference>
<dbReference type="EMBL" id="JAMPKK010000064">
    <property type="protein sequence ID" value="MEP0867280.1"/>
    <property type="molecule type" value="Genomic_DNA"/>
</dbReference>
<evidence type="ECO:0000313" key="3">
    <source>
        <dbReference type="Proteomes" id="UP001442494"/>
    </source>
</evidence>
<keyword evidence="1" id="KW-0812">Transmembrane</keyword>
<feature type="transmembrane region" description="Helical" evidence="1">
    <location>
        <begin position="190"/>
        <end position="207"/>
    </location>
</feature>
<gene>
    <name evidence="2" type="ORF">NDI37_22780</name>
</gene>
<dbReference type="InterPro" id="IPR021788">
    <property type="entry name" value="CPP1-like"/>
</dbReference>
<dbReference type="RefSeq" id="WP_190420014.1">
    <property type="nucleotide sequence ID" value="NZ_JAMPKK010000064.1"/>
</dbReference>
<sequence>MSEQNPYEKLGLTEDSTFEEIQEARSRLLQEHHGEKELLETMEAAYDAILMERLKMRQEGRIKVPERIRFPERREAAAPNFAPPPVNRSGAWLSRLMDTPSLQEVVWPSGLFLLLSGVSLLYPGTNDSMLPMNMALGAGLTLFFVNRKERKFGRAVLLTLLGLLVGIGLGTLLNSLLFEQISSIGVSANQFETVVTFIILWLVSSFLR</sequence>
<feature type="transmembrane region" description="Helical" evidence="1">
    <location>
        <begin position="128"/>
        <end position="145"/>
    </location>
</feature>
<protein>
    <submittedName>
        <fullName evidence="2">CPP1-like family protein</fullName>
    </submittedName>
</protein>
<keyword evidence="1" id="KW-0472">Membrane</keyword>
<organism evidence="2 3">
    <name type="scientific">Funiculus sociatus GB2-A5</name>
    <dbReference type="NCBI Taxonomy" id="2933946"/>
    <lineage>
        <taxon>Bacteria</taxon>
        <taxon>Bacillati</taxon>
        <taxon>Cyanobacteriota</taxon>
        <taxon>Cyanophyceae</taxon>
        <taxon>Coleofasciculales</taxon>
        <taxon>Coleofasciculaceae</taxon>
        <taxon>Funiculus</taxon>
    </lineage>
</organism>
<accession>A0ABV0JUY7</accession>
<feature type="transmembrane region" description="Helical" evidence="1">
    <location>
        <begin position="157"/>
        <end position="178"/>
    </location>
</feature>